<dbReference type="Pfam" id="PF11722">
    <property type="entry name" value="zf-TRM13_CCCH"/>
    <property type="match status" value="1"/>
</dbReference>
<dbReference type="PROSITE" id="PS51800">
    <property type="entry name" value="ZF_CHHC_U11_48K"/>
    <property type="match status" value="1"/>
</dbReference>
<protein>
    <recommendedName>
        <fullName evidence="12">tRNA:m(4)X modification enzyme TRM13</fullName>
        <ecNumber evidence="12">2.1.1.225</ecNumber>
    </recommendedName>
</protein>
<evidence type="ECO:0000256" key="9">
    <source>
        <dbReference type="ARBA" id="ARBA00048165"/>
    </source>
</evidence>
<dbReference type="Pfam" id="PF05206">
    <property type="entry name" value="TRM13"/>
    <property type="match status" value="1"/>
</dbReference>
<dbReference type="InterPro" id="IPR007871">
    <property type="entry name" value="Methyltransferase_TRM13"/>
</dbReference>
<dbReference type="InterPro" id="IPR022776">
    <property type="entry name" value="TRM13/UPF0224_CHHC_Znf_dom"/>
</dbReference>
<evidence type="ECO:0000256" key="12">
    <source>
        <dbReference type="RuleBase" id="RU367103"/>
    </source>
</evidence>
<dbReference type="Proteomes" id="UP000594262">
    <property type="component" value="Unplaced"/>
</dbReference>
<keyword evidence="6 12" id="KW-0479">Metal-binding</keyword>
<keyword evidence="7 12" id="KW-0863">Zinc-finger</keyword>
<comment type="catalytic activity">
    <reaction evidence="11 12">
        <text>adenosine(4) in tRNA(His) + S-adenosyl-L-methionine = 2'-O-methyladenosine(4) in tRNA(His) + S-adenosyl-L-homocysteine + H(+)</text>
        <dbReference type="Rhea" id="RHEA:43196"/>
        <dbReference type="Rhea" id="RHEA-COMP:10401"/>
        <dbReference type="Rhea" id="RHEA-COMP:10402"/>
        <dbReference type="ChEBI" id="CHEBI:15378"/>
        <dbReference type="ChEBI" id="CHEBI:57856"/>
        <dbReference type="ChEBI" id="CHEBI:59789"/>
        <dbReference type="ChEBI" id="CHEBI:74411"/>
        <dbReference type="ChEBI" id="CHEBI:74477"/>
        <dbReference type="EC" id="2.1.1.225"/>
    </reaction>
</comment>
<organism evidence="14 15">
    <name type="scientific">Clytia hemisphaerica</name>
    <dbReference type="NCBI Taxonomy" id="252671"/>
    <lineage>
        <taxon>Eukaryota</taxon>
        <taxon>Metazoa</taxon>
        <taxon>Cnidaria</taxon>
        <taxon>Hydrozoa</taxon>
        <taxon>Hydroidolina</taxon>
        <taxon>Leptothecata</taxon>
        <taxon>Obeliida</taxon>
        <taxon>Clytiidae</taxon>
        <taxon>Clytia</taxon>
    </lineage>
</organism>
<dbReference type="PANTHER" id="PTHR12998">
    <property type="entry name" value="TRNA:M(4)X MODIFICATION ENZYME TRM13 HOMOLOG"/>
    <property type="match status" value="1"/>
</dbReference>
<dbReference type="OrthoDB" id="258806at2759"/>
<accession>A0A7M5X728</accession>
<dbReference type="GO" id="GO:0008270">
    <property type="term" value="F:zinc ion binding"/>
    <property type="evidence" value="ECO:0007669"/>
    <property type="project" value="UniProtKB-KW"/>
</dbReference>
<keyword evidence="15" id="KW-1185">Reference proteome</keyword>
<comment type="catalytic activity">
    <reaction evidence="10 12">
        <text>cytidine(4) in tRNA(Gly)(GCC) + S-adenosyl-L-methionine = 2'-O-methylcytidine(4) in tRNA(Gly)(GCC) + S-adenosyl-L-homocysteine + H(+)</text>
        <dbReference type="Rhea" id="RHEA:43192"/>
        <dbReference type="Rhea" id="RHEA-COMP:10399"/>
        <dbReference type="Rhea" id="RHEA-COMP:10400"/>
        <dbReference type="ChEBI" id="CHEBI:15378"/>
        <dbReference type="ChEBI" id="CHEBI:57856"/>
        <dbReference type="ChEBI" id="CHEBI:59789"/>
        <dbReference type="ChEBI" id="CHEBI:74495"/>
        <dbReference type="ChEBI" id="CHEBI:82748"/>
        <dbReference type="EC" id="2.1.1.225"/>
    </reaction>
</comment>
<dbReference type="AlphaFoldDB" id="A0A7M5X728"/>
<dbReference type="RefSeq" id="XP_066932241.1">
    <property type="nucleotide sequence ID" value="XM_067076140.1"/>
</dbReference>
<proteinExistence type="inferred from homology"/>
<dbReference type="PANTHER" id="PTHR12998:SF0">
    <property type="entry name" value="TRNA:M(4)X MODIFICATION ENZYME TRM13 HOMOLOG"/>
    <property type="match status" value="1"/>
</dbReference>
<evidence type="ECO:0000256" key="5">
    <source>
        <dbReference type="ARBA" id="ARBA00022694"/>
    </source>
</evidence>
<comment type="catalytic activity">
    <reaction evidence="9 12">
        <text>cytidine(4) in tRNA(Pro) + S-adenosyl-L-methionine = 2'-O-methylcytidine(4) in tRNA(Pro) + S-adenosyl-L-homocysteine + H(+)</text>
        <dbReference type="Rhea" id="RHEA:32767"/>
        <dbReference type="Rhea" id="RHEA-COMP:10397"/>
        <dbReference type="Rhea" id="RHEA-COMP:10398"/>
        <dbReference type="ChEBI" id="CHEBI:15378"/>
        <dbReference type="ChEBI" id="CHEBI:57856"/>
        <dbReference type="ChEBI" id="CHEBI:59789"/>
        <dbReference type="ChEBI" id="CHEBI:74495"/>
        <dbReference type="ChEBI" id="CHEBI:82748"/>
        <dbReference type="EC" id="2.1.1.225"/>
    </reaction>
</comment>
<dbReference type="Pfam" id="PF05253">
    <property type="entry name" value="zf-U11-48K"/>
    <property type="match status" value="1"/>
</dbReference>
<evidence type="ECO:0000256" key="2">
    <source>
        <dbReference type="ARBA" id="ARBA00022603"/>
    </source>
</evidence>
<evidence type="ECO:0000256" key="1">
    <source>
        <dbReference type="ARBA" id="ARBA00005265"/>
    </source>
</evidence>
<dbReference type="EnsemblMetazoa" id="CLYHEMT018261.1">
    <property type="protein sequence ID" value="CLYHEMP018261.1"/>
    <property type="gene ID" value="CLYHEMG018261"/>
</dbReference>
<evidence type="ECO:0000256" key="11">
    <source>
        <dbReference type="ARBA" id="ARBA00049393"/>
    </source>
</evidence>
<dbReference type="GeneID" id="136819896"/>
<evidence type="ECO:0000256" key="4">
    <source>
        <dbReference type="ARBA" id="ARBA00022691"/>
    </source>
</evidence>
<dbReference type="InterPro" id="IPR021721">
    <property type="entry name" value="Znf_CCCH-type_TRM13"/>
</dbReference>
<dbReference type="EC" id="2.1.1.225" evidence="12"/>
<comment type="similarity">
    <text evidence="1 12">Belongs to the methyltransferase TRM13 family.</text>
</comment>
<keyword evidence="2 12" id="KW-0489">Methyltransferase</keyword>
<comment type="function">
    <text evidence="12">tRNA methylase which 2'-O-methylates cytidine(4) in tRNA(Pro) and tRNA(Gly)(GCC), and adenosine(4) in tRNA(His).</text>
</comment>
<sequence>MNIETTAMESSKIFAKNNIKPPVEGRCGFFVKRKQRYCKMKPTKGNQFCAEHAQFDKEQDEGEKRKRIPCPLDPKHSVFEDKLSSHMKKCNATKKTNLPFFDKNINIGINHYIRSEKEKLRLYEVPIDELKNLIEKLRDIHKKVINLISQSENTTIHQLLSNEIETQKDCGQNVKKHLVQQGSLIQILDDNEFFRHDVNVIEFGAGRGALSHWVQKAMSSKEGSQQYFLIDRQHNRNKLDCYHKGEDQGPNFQRLNIDIINLNLNKVDALVKDNGEVSNILAIGKHLCGGATDLSLRCLLNDQNNKSNSSGEEPSEKRSKTTNKFRENLHGILFALCCYHRCTWDTYVGLDFMQKHDVTPTQFHFMTKMATWSTCGFERRQHEDHIADDESDETNTLNEGKIHHKLKFSIAEQEEIGHMCKLLIDYGRIQYIESRGFKPHLVKYISRDVTPENIALLVNK</sequence>
<dbReference type="InterPro" id="IPR039044">
    <property type="entry name" value="Trm13"/>
</dbReference>
<keyword evidence="5 12" id="KW-0819">tRNA processing</keyword>
<evidence type="ECO:0000256" key="8">
    <source>
        <dbReference type="ARBA" id="ARBA00022833"/>
    </source>
</evidence>
<evidence type="ECO:0000256" key="10">
    <source>
        <dbReference type="ARBA" id="ARBA00048635"/>
    </source>
</evidence>
<evidence type="ECO:0000313" key="14">
    <source>
        <dbReference type="EnsemblMetazoa" id="CLYHEMP018261.1"/>
    </source>
</evidence>
<evidence type="ECO:0000259" key="13">
    <source>
        <dbReference type="PROSITE" id="PS51800"/>
    </source>
</evidence>
<evidence type="ECO:0000256" key="7">
    <source>
        <dbReference type="ARBA" id="ARBA00022771"/>
    </source>
</evidence>
<keyword evidence="4 12" id="KW-0949">S-adenosyl-L-methionine</keyword>
<keyword evidence="8 12" id="KW-0862">Zinc</keyword>
<evidence type="ECO:0000256" key="3">
    <source>
        <dbReference type="ARBA" id="ARBA00022679"/>
    </source>
</evidence>
<dbReference type="GO" id="GO:0030488">
    <property type="term" value="P:tRNA methylation"/>
    <property type="evidence" value="ECO:0007669"/>
    <property type="project" value="InterPro"/>
</dbReference>
<name>A0A7M5X728_9CNID</name>
<reference evidence="14" key="1">
    <citation type="submission" date="2021-01" db="UniProtKB">
        <authorList>
            <consortium name="EnsemblMetazoa"/>
        </authorList>
    </citation>
    <scope>IDENTIFICATION</scope>
</reference>
<evidence type="ECO:0000256" key="6">
    <source>
        <dbReference type="ARBA" id="ARBA00022723"/>
    </source>
</evidence>
<dbReference type="GO" id="GO:0106050">
    <property type="term" value="F:tRNA 2'-O-methyltransferase activity"/>
    <property type="evidence" value="ECO:0007669"/>
    <property type="project" value="UniProtKB-UniRule"/>
</dbReference>
<feature type="domain" description="CHHC U11-48K-type" evidence="13">
    <location>
        <begin position="67"/>
        <end position="94"/>
    </location>
</feature>
<evidence type="ECO:0000313" key="15">
    <source>
        <dbReference type="Proteomes" id="UP000594262"/>
    </source>
</evidence>
<keyword evidence="3 12" id="KW-0808">Transferase</keyword>